<dbReference type="FunFam" id="1.10.3500.10:FF:000004">
    <property type="entry name" value="Transcription elongation factor spt6"/>
    <property type="match status" value="1"/>
</dbReference>
<evidence type="ECO:0000256" key="5">
    <source>
        <dbReference type="SAM" id="MobiDB-lite"/>
    </source>
</evidence>
<dbReference type="InterPro" id="IPR036860">
    <property type="entry name" value="SH2_dom_sf"/>
</dbReference>
<dbReference type="InterPro" id="IPR028083">
    <property type="entry name" value="Spt6_acidic_N_dom"/>
</dbReference>
<dbReference type="Pfam" id="PF22706">
    <property type="entry name" value="Tex_central_region"/>
    <property type="match status" value="1"/>
</dbReference>
<dbReference type="Pfam" id="PF14632">
    <property type="entry name" value="SPT6_acidic"/>
    <property type="match status" value="1"/>
</dbReference>
<dbReference type="Gene3D" id="2.40.50.140">
    <property type="entry name" value="Nucleic acid-binding proteins"/>
    <property type="match status" value="1"/>
</dbReference>
<dbReference type="Gene3D" id="1.10.150.850">
    <property type="entry name" value="Spt6, helix-hairpin-helix domain"/>
    <property type="match status" value="1"/>
</dbReference>
<dbReference type="SUPFAM" id="SSF50249">
    <property type="entry name" value="Nucleic acid-binding proteins"/>
    <property type="match status" value="1"/>
</dbReference>
<feature type="domain" description="S1 motif" evidence="6">
    <location>
        <begin position="1098"/>
        <end position="1168"/>
    </location>
</feature>
<feature type="compositionally biased region" description="Gly residues" evidence="5">
    <location>
        <begin position="1623"/>
        <end position="1644"/>
    </location>
</feature>
<dbReference type="InterPro" id="IPR049540">
    <property type="entry name" value="Spt6-like_S1"/>
</dbReference>
<comment type="similarity">
    <text evidence="2">Belongs to the SPT6 family.</text>
</comment>
<dbReference type="FunFam" id="3.30.420.140:FF:000006">
    <property type="entry name" value="Transcription elongation factor spt6"/>
    <property type="match status" value="1"/>
</dbReference>
<dbReference type="FunFam" id="3.30.505.10:FF:000050">
    <property type="entry name" value="Transcription elongation factor spt6"/>
    <property type="match status" value="1"/>
</dbReference>
<dbReference type="InterPro" id="IPR023319">
    <property type="entry name" value="Tex-like_HTH_dom_sf"/>
</dbReference>
<feature type="region of interest" description="Disordered" evidence="5">
    <location>
        <begin position="1"/>
        <end position="87"/>
    </location>
</feature>
<dbReference type="InterPro" id="IPR035019">
    <property type="entry name" value="Spt6_SH2_N"/>
</dbReference>
<dbReference type="FunFam" id="3.30.505.10:FF:000047">
    <property type="entry name" value="Transcription elongation factor spt6"/>
    <property type="match status" value="1"/>
</dbReference>
<dbReference type="Pfam" id="PF14639">
    <property type="entry name" value="YqgF"/>
    <property type="match status" value="1"/>
</dbReference>
<dbReference type="InterPro" id="IPR028231">
    <property type="entry name" value="Spt6_YqgF"/>
</dbReference>
<comment type="subcellular location">
    <subcellularLocation>
        <location evidence="1">Nucleus</location>
    </subcellularLocation>
</comment>
<dbReference type="Gene3D" id="1.10.10.2740">
    <property type="entry name" value="Spt6, Death-like domain"/>
    <property type="match status" value="1"/>
</dbReference>
<feature type="compositionally biased region" description="Gly residues" evidence="5">
    <location>
        <begin position="2000"/>
        <end position="2015"/>
    </location>
</feature>
<dbReference type="InterPro" id="IPR042066">
    <property type="entry name" value="Spt6_death-like"/>
</dbReference>
<keyword evidence="8" id="KW-1185">Reference proteome</keyword>
<feature type="compositionally biased region" description="Gly residues" evidence="5">
    <location>
        <begin position="1546"/>
        <end position="1588"/>
    </location>
</feature>
<dbReference type="PANTHER" id="PTHR10145">
    <property type="entry name" value="TRANSCRIPTION ELONGATION FACTOR SPT6"/>
    <property type="match status" value="1"/>
</dbReference>
<dbReference type="FunFam" id="1.10.150.850:FF:000001">
    <property type="entry name" value="Transcription elongation factor spt6"/>
    <property type="match status" value="1"/>
</dbReference>
<feature type="compositionally biased region" description="Gly residues" evidence="5">
    <location>
        <begin position="1701"/>
        <end position="1729"/>
    </location>
</feature>
<dbReference type="PANTHER" id="PTHR10145:SF6">
    <property type="entry name" value="TRANSCRIPTION ELONGATION FACTOR SPT6"/>
    <property type="match status" value="1"/>
</dbReference>
<dbReference type="Proteomes" id="UP001642360">
    <property type="component" value="Unassembled WGS sequence"/>
</dbReference>
<sequence length="2015" mass="221551">MGGGGKRSVVSDEEEEEVEEVYGKTVDDESDNEEEDEEGQDEYQKDGFIVDDEEEEVGEEEQDEGKSQKKRKKKKRDSQKNFELDEDDYELLEDNISGFHRPKMANPKFKRLKRVGKDTEKGVYKSLFDDDDDDMIDIAEEEERPNEEQMVVDEEDDMADFIVDEEEEMQVGGASMRQRKQPKLRQLSGVSTAALAEAQDIFGDVDEFLDLRKKGLARSDIHSDSGRGRRNLEDEYEPSILVEKYMTERDDRIRQIDLPERIQISEERTGSPPVDERSIREESSWIHNQLPTISWIFKKIDTDGNVEEPDLLSKIDKEDIMRFLKLHHVDKHDIPFIALYRKELCLSLLKDPGEEEAENGDRDRPEKKPRLKWHKLLWAVKNLDRKWLLLHKRKSILQSCYKKRYEEESRLIYDEERLNLNRQLLESIIRSLDHADSEREIDDVDLKFNLHFPPGEVGVDEGQFKRPKRKSLYSICNKAGLWEVAGKFGPNAEQFGLQVTLEKVNMELSEDPKETPEEFATNFTCSLFETPEAVLKGARHVAATEISCEPSFRKHVRSIFMEKAEVTTRPTPEGNMAIDSFHQFAGVKWLRGKPLFKFEDAQWLLIQKAEEQKLLQVAIKLPENELNKLIEESNVCYLSDGVSISARLWNEQRKLVLQDAFFKFLFPSMEKEICAMLTTRAKDWLVIEYGHQLWNKVSVAPFCRDGDKDEAAPRVMACCWGPGKPATTFVMLDSSGEVLDVLLAGSLHLRSQNVIDQQRKKNDQERLLKFMNAHQPHIMVLGAVNLSCTRLKAEIFEIVFNIVEENPRNVGQEMDQINIVYGDESLPHLYEYSQISSDQLPGQSGIFKRAVALGRFHQNPVAMVASLCGAGREIVSWKVSSLEHFLTSDEKYEMIEQIMVDVTNQVGIDINLAACHDWLFSPLQFVSGLGPRKAASLQRALIKAGAVRNRKELTGHRLSTKKVFINAVGFLRVRPSGLMAFSDDIDLLDDSRIHPESYALAELLAKTVHEHYAPGYEDDAEQELAIEYVRSNPGQLKSFDIDQYADDNGMTNKKETLRGIKLELLHGFQDWRKPFAEPTADEVFYMISGENEDSLAEGKIVHVTVRRVQPQRAICVLESGLTGMLSKEDISDEGDEFDLAERLHEGDTLSCKIKNVQMNRYHVFLTCRGIEFKGRQLQDMHHADPYYHEDNGALPCQQDKNHKDKDLVNKQFKPRIIVHPRFQNMTSDEAINFLSDKDAGASFFHPSSRGPCYLTLTMRIYDGVYAHKDITECGKDHTDVTSLLRIGKILKIGDETFEDLDEVMDRYVDPLVSNLKAMLNYRKFKRGSKAEVDDLLRAEKSDYPMRIVYGFGVSYEHPGTFILSYIRSTNPHHEYVGLYPKGFKFRKRAFDNIDQLVAYFQKHIDDLQHVSTPSFQSVAAMVPVRSPAFKGSPGGAPMRNDWGGQSNLDKNKSATDSRGRNDYKADGDHGHPSGLPKPYGGHGHGRGSNHGSNWDNKGSSERKDCGYGITSTWGSDSREKGGSDTGWGNFPGAMVENSPTKEAFQGGWGRGGSGGNWGSVGGSNGGWGGNHADGRSSGGNWGGGGGNTCGTASSGNWGSGGSASGWGGSSADGGGTSDDKCGVSGGGWRASGGPQGSNGGCGRGRGSHYGQDNNNSNEIKDSSFHTSSAWGTDSKGRAGSDGGWSNFSGAKVLSSANNNWNGGGGGGTGGNAGGWGSRIGNGSTGGGKSQGAWSASLSDQGGDGGQGRGCGRGRGRGRGRNSCGDCSTNERKDFSYATSSKWGSNSNEGIRIGRNNFPGARVQNSPSKEAFPGDWGSRNGIADGGNGGWGGSTGGGGWGGDGKGTGDNWGDIKSADAQRASGWGAGGGYVKEGSGGWGDKNNNGGWGGKSVGCGSNWGDGRSVDGKSQSSWAAGNANNSKGIGSSGGWGDKSNGGWGGNAGTEDAVSRGGDSDGWGVKSGTADGKGEWDFAISKNNANSVGETRNSGWGAGSGKSSSIVPGGGRRGPSASGGSGW</sequence>
<feature type="compositionally biased region" description="Gly residues" evidence="5">
    <location>
        <begin position="1597"/>
        <end position="1616"/>
    </location>
</feature>
<dbReference type="InterPro" id="IPR003029">
    <property type="entry name" value="S1_domain"/>
</dbReference>
<evidence type="ECO:0000256" key="1">
    <source>
        <dbReference type="ARBA" id="ARBA00004123"/>
    </source>
</evidence>
<feature type="compositionally biased region" description="Acidic residues" evidence="5">
    <location>
        <begin position="11"/>
        <end position="20"/>
    </location>
</feature>
<dbReference type="GO" id="GO:0005634">
    <property type="term" value="C:nucleus"/>
    <property type="evidence" value="ECO:0007669"/>
    <property type="project" value="UniProtKB-SubCell"/>
</dbReference>
<name>A0ABC8RDJ4_9AQUA</name>
<evidence type="ECO:0000256" key="4">
    <source>
        <dbReference type="ARBA" id="ARBA00023242"/>
    </source>
</evidence>
<proteinExistence type="inferred from homology"/>
<keyword evidence="3" id="KW-0804">Transcription</keyword>
<dbReference type="Gene3D" id="3.30.505.10">
    <property type="entry name" value="SH2 domain"/>
    <property type="match status" value="2"/>
</dbReference>
<dbReference type="Gene3D" id="1.10.3500.10">
    <property type="entry name" value="Tex N-terminal region-like"/>
    <property type="match status" value="1"/>
</dbReference>
<dbReference type="SUPFAM" id="SSF47781">
    <property type="entry name" value="RuvA domain 2-like"/>
    <property type="match status" value="2"/>
</dbReference>
<dbReference type="InterPro" id="IPR017072">
    <property type="entry name" value="TF_Spt6"/>
</dbReference>
<dbReference type="Pfam" id="PF21710">
    <property type="entry name" value="Spt6_S1"/>
    <property type="match status" value="1"/>
</dbReference>
<evidence type="ECO:0000256" key="2">
    <source>
        <dbReference type="ARBA" id="ARBA00009253"/>
    </source>
</evidence>
<dbReference type="Gene3D" id="3.30.420.140">
    <property type="entry name" value="YqgF/RNase H-like domain"/>
    <property type="match status" value="1"/>
</dbReference>
<feature type="region of interest" description="Disordered" evidence="5">
    <location>
        <begin position="1701"/>
        <end position="1768"/>
    </location>
</feature>
<organism evidence="7 8">
    <name type="scientific">Ilex paraguariensis</name>
    <name type="common">yerba mate</name>
    <dbReference type="NCBI Taxonomy" id="185542"/>
    <lineage>
        <taxon>Eukaryota</taxon>
        <taxon>Viridiplantae</taxon>
        <taxon>Streptophyta</taxon>
        <taxon>Embryophyta</taxon>
        <taxon>Tracheophyta</taxon>
        <taxon>Spermatophyta</taxon>
        <taxon>Magnoliopsida</taxon>
        <taxon>eudicotyledons</taxon>
        <taxon>Gunneridae</taxon>
        <taxon>Pentapetalae</taxon>
        <taxon>asterids</taxon>
        <taxon>campanulids</taxon>
        <taxon>Aquifoliales</taxon>
        <taxon>Aquifoliaceae</taxon>
        <taxon>Ilex</taxon>
    </lineage>
</organism>
<evidence type="ECO:0000313" key="8">
    <source>
        <dbReference type="Proteomes" id="UP001642360"/>
    </source>
</evidence>
<feature type="compositionally biased region" description="Acidic residues" evidence="5">
    <location>
        <begin position="28"/>
        <end position="41"/>
    </location>
</feature>
<dbReference type="SMART" id="SM00316">
    <property type="entry name" value="S1"/>
    <property type="match status" value="1"/>
</dbReference>
<dbReference type="SUPFAM" id="SSF55550">
    <property type="entry name" value="SH2 domain"/>
    <property type="match status" value="1"/>
</dbReference>
<evidence type="ECO:0000259" key="6">
    <source>
        <dbReference type="PROSITE" id="PS50126"/>
    </source>
</evidence>
<reference evidence="7 8" key="1">
    <citation type="submission" date="2024-02" db="EMBL/GenBank/DDBJ databases">
        <authorList>
            <person name="Vignale AGUSTIN F."/>
            <person name="Sosa J E."/>
            <person name="Modenutti C."/>
        </authorList>
    </citation>
    <scope>NUCLEOTIDE SEQUENCE [LARGE SCALE GENOMIC DNA]</scope>
</reference>
<feature type="compositionally biased region" description="Basic residues" evidence="5">
    <location>
        <begin position="68"/>
        <end position="77"/>
    </location>
</feature>
<dbReference type="InterPro" id="IPR012340">
    <property type="entry name" value="NA-bd_OB-fold"/>
</dbReference>
<dbReference type="Pfam" id="PF17674">
    <property type="entry name" value="HHH_9"/>
    <property type="match status" value="1"/>
</dbReference>
<dbReference type="InterPro" id="IPR006641">
    <property type="entry name" value="YqgF/RNaseH-like_dom"/>
</dbReference>
<dbReference type="InterPro" id="IPR037027">
    <property type="entry name" value="YqgF/RNaseH-like_dom_sf"/>
</dbReference>
<comment type="caution">
    <text evidence="7">The sequence shown here is derived from an EMBL/GenBank/DDBJ whole genome shotgun (WGS) entry which is preliminary data.</text>
</comment>
<feature type="region of interest" description="Disordered" evidence="5">
    <location>
        <begin position="1796"/>
        <end position="2015"/>
    </location>
</feature>
<feature type="compositionally biased region" description="Basic and acidic residues" evidence="5">
    <location>
        <begin position="1449"/>
        <end position="1471"/>
    </location>
</feature>
<keyword evidence="4" id="KW-0539">Nucleus</keyword>
<feature type="compositionally biased region" description="Gly residues" evidence="5">
    <location>
        <begin position="1741"/>
        <end position="1750"/>
    </location>
</feature>
<feature type="compositionally biased region" description="Acidic residues" evidence="5">
    <location>
        <begin position="49"/>
        <end position="63"/>
    </location>
</feature>
<dbReference type="InterPro" id="IPR010994">
    <property type="entry name" value="RuvA_2-like"/>
</dbReference>
<feature type="compositionally biased region" description="Polar residues" evidence="5">
    <location>
        <begin position="1973"/>
        <end position="1985"/>
    </location>
</feature>
<dbReference type="EMBL" id="CAUOFW020001280">
    <property type="protein sequence ID" value="CAK9143041.1"/>
    <property type="molecule type" value="Genomic_DNA"/>
</dbReference>
<gene>
    <name evidence="7" type="ORF">ILEXP_LOCUS10740</name>
</gene>
<feature type="region of interest" description="Disordered" evidence="5">
    <location>
        <begin position="1429"/>
        <end position="1683"/>
    </location>
</feature>
<dbReference type="InterPro" id="IPR035420">
    <property type="entry name" value="Spt6_SH2"/>
</dbReference>
<dbReference type="SMART" id="SM00732">
    <property type="entry name" value="YqgFc"/>
    <property type="match status" value="1"/>
</dbReference>
<feature type="compositionally biased region" description="Gly residues" evidence="5">
    <location>
        <begin position="1863"/>
        <end position="1897"/>
    </location>
</feature>
<dbReference type="Pfam" id="PF14633">
    <property type="entry name" value="SH2_2"/>
    <property type="match status" value="1"/>
</dbReference>
<dbReference type="InterPro" id="IPR032706">
    <property type="entry name" value="Spt6_HHH"/>
</dbReference>
<dbReference type="InterPro" id="IPR012337">
    <property type="entry name" value="RNaseH-like_sf"/>
</dbReference>
<evidence type="ECO:0000256" key="3">
    <source>
        <dbReference type="ARBA" id="ARBA00023163"/>
    </source>
</evidence>
<feature type="compositionally biased region" description="Gly residues" evidence="5">
    <location>
        <begin position="1923"/>
        <end position="1940"/>
    </location>
</feature>
<dbReference type="FunFam" id="1.10.10.650:FF:000003">
    <property type="entry name" value="Transcription elongation factor spt6"/>
    <property type="match status" value="1"/>
</dbReference>
<dbReference type="InterPro" id="IPR023323">
    <property type="entry name" value="Tex-like_dom_sf"/>
</dbReference>
<dbReference type="CDD" id="cd09918">
    <property type="entry name" value="SH2_Nterm_SPT6_like"/>
    <property type="match status" value="1"/>
</dbReference>
<dbReference type="Pfam" id="PF14635">
    <property type="entry name" value="HHH_7"/>
    <property type="match status" value="1"/>
</dbReference>
<feature type="compositionally biased region" description="Polar residues" evidence="5">
    <location>
        <begin position="1905"/>
        <end position="1922"/>
    </location>
</feature>
<dbReference type="Gene3D" id="1.10.10.650">
    <property type="entry name" value="RuvA domain 2-like"/>
    <property type="match status" value="1"/>
</dbReference>
<evidence type="ECO:0000313" key="7">
    <source>
        <dbReference type="EMBL" id="CAK9143041.1"/>
    </source>
</evidence>
<dbReference type="InterPro" id="IPR035018">
    <property type="entry name" value="Spt6_SH2_C"/>
</dbReference>
<accession>A0ABC8RDJ4</accession>
<protein>
    <recommendedName>
        <fullName evidence="6">S1 motif domain-containing protein</fullName>
    </recommendedName>
</protein>
<dbReference type="SUPFAM" id="SSF53098">
    <property type="entry name" value="Ribonuclease H-like"/>
    <property type="match status" value="1"/>
</dbReference>
<dbReference type="CDD" id="cd09928">
    <property type="entry name" value="SH2_Cterm_SPT6_like"/>
    <property type="match status" value="1"/>
</dbReference>
<dbReference type="InterPro" id="IPR041692">
    <property type="entry name" value="HHH_9"/>
</dbReference>
<dbReference type="SUPFAM" id="SSF158832">
    <property type="entry name" value="Tex N-terminal region-like"/>
    <property type="match status" value="1"/>
</dbReference>
<feature type="compositionally biased region" description="Gly residues" evidence="5">
    <location>
        <begin position="1822"/>
        <end position="1847"/>
    </location>
</feature>
<dbReference type="InterPro" id="IPR055179">
    <property type="entry name" value="Tex-like_central_region"/>
</dbReference>
<dbReference type="PROSITE" id="PS50126">
    <property type="entry name" value="S1"/>
    <property type="match status" value="1"/>
</dbReference>